<gene>
    <name evidence="2" type="ORF">A6E01_01075</name>
</gene>
<dbReference type="AlphaFoldDB" id="A0AAN1CQV7"/>
<reference evidence="2 3" key="1">
    <citation type="submission" date="2016-06" db="EMBL/GenBank/DDBJ databases">
        <title>Adaptive Radiation by Waves of Gene Transfer Leads to Fine-Scale Resource Partitioning in Marine Microbes.</title>
        <authorList>
            <person name="Hehemann J.-H."/>
            <person name="Arevalo P."/>
            <person name="Datta M.S."/>
            <person name="Yu X."/>
            <person name="Corzett C."/>
            <person name="Henschel A."/>
            <person name="Preheim S.P."/>
            <person name="Timberlake S."/>
            <person name="Alm E.J."/>
            <person name="Polz M.F."/>
        </authorList>
    </citation>
    <scope>NUCLEOTIDE SEQUENCE [LARGE SCALE GENOMIC DNA]</scope>
    <source>
        <strain evidence="2 3">FF50</strain>
    </source>
</reference>
<evidence type="ECO:0008006" key="4">
    <source>
        <dbReference type="Google" id="ProtNLM"/>
    </source>
</evidence>
<dbReference type="Proteomes" id="UP000092018">
    <property type="component" value="Chromosome 1"/>
</dbReference>
<dbReference type="EMBL" id="CP016177">
    <property type="protein sequence ID" value="ANO31880.1"/>
    <property type="molecule type" value="Genomic_DNA"/>
</dbReference>
<organism evidence="2 3">
    <name type="scientific">Vibrio breoganii</name>
    <dbReference type="NCBI Taxonomy" id="553239"/>
    <lineage>
        <taxon>Bacteria</taxon>
        <taxon>Pseudomonadati</taxon>
        <taxon>Pseudomonadota</taxon>
        <taxon>Gammaproteobacteria</taxon>
        <taxon>Vibrionales</taxon>
        <taxon>Vibrionaceae</taxon>
        <taxon>Vibrio</taxon>
    </lineage>
</organism>
<evidence type="ECO:0000313" key="3">
    <source>
        <dbReference type="Proteomes" id="UP000092018"/>
    </source>
</evidence>
<accession>A0AAN1CQV7</accession>
<dbReference type="RefSeq" id="WP_065209406.1">
    <property type="nucleotide sequence ID" value="NZ_CP016177.1"/>
</dbReference>
<keyword evidence="1" id="KW-0472">Membrane</keyword>
<evidence type="ECO:0000256" key="1">
    <source>
        <dbReference type="SAM" id="Phobius"/>
    </source>
</evidence>
<proteinExistence type="predicted"/>
<evidence type="ECO:0000313" key="2">
    <source>
        <dbReference type="EMBL" id="ANO31880.1"/>
    </source>
</evidence>
<keyword evidence="1" id="KW-0812">Transmembrane</keyword>
<sequence>MINLLPWRERQAYQQKWRFFTRVSVPSLLTILGFIVVSFLERQYQHNLEFELNTLQSEVIKVKTIYADETQENNEQALWQKRLTRLQNQQRLRQLPLPIDVLPDKSSIEGVSLLALHCLMQECVIEGSVEALYQLRPFIDGLASEAQVRHLQIEQLMPIMTEKGQGSNQFKISFQLGSNSF</sequence>
<name>A0AAN1CQV7_9VIBR</name>
<dbReference type="KEGG" id="vbr:A6E01_01075"/>
<feature type="transmembrane region" description="Helical" evidence="1">
    <location>
        <begin position="20"/>
        <end position="40"/>
    </location>
</feature>
<keyword evidence="1" id="KW-1133">Transmembrane helix</keyword>
<protein>
    <recommendedName>
        <fullName evidence="4">Pilus assembly protein PilN</fullName>
    </recommendedName>
</protein>